<dbReference type="AlphaFoldDB" id="A0A1Y2AGD5"/>
<dbReference type="Proteomes" id="UP000193642">
    <property type="component" value="Unassembled WGS sequence"/>
</dbReference>
<feature type="transmembrane region" description="Helical" evidence="1">
    <location>
        <begin position="140"/>
        <end position="159"/>
    </location>
</feature>
<protein>
    <submittedName>
        <fullName evidence="2">Uncharacterized protein</fullName>
    </submittedName>
</protein>
<comment type="caution">
    <text evidence="2">The sequence shown here is derived from an EMBL/GenBank/DDBJ whole genome shotgun (WGS) entry which is preliminary data.</text>
</comment>
<feature type="transmembrane region" description="Helical" evidence="1">
    <location>
        <begin position="31"/>
        <end position="49"/>
    </location>
</feature>
<gene>
    <name evidence="2" type="ORF">BCR33DRAFT_776272</name>
</gene>
<evidence type="ECO:0000256" key="1">
    <source>
        <dbReference type="SAM" id="Phobius"/>
    </source>
</evidence>
<keyword evidence="1" id="KW-0812">Transmembrane</keyword>
<dbReference type="OrthoDB" id="2093070at2759"/>
<keyword evidence="1" id="KW-0472">Membrane</keyword>
<feature type="transmembrane region" description="Helical" evidence="1">
    <location>
        <begin position="221"/>
        <end position="239"/>
    </location>
</feature>
<sequence>MSAVEEKQAETPEEVIVEPPKKGHQFIKDKLLIRVAILFVFLLCVSWSVQWASVIIPAWRGDEYHRGGLFEICGNCDLQLNKTTLELYPGPLYDWKCEPFDVYVDRFAKIYDGVDTGKLNAQWQALNAKKMIIVSRWFEITSTSLDMIFGITTIWAVVYPHVDRNQQIKNMQFAIVGILLTPTFTLMDSFIQNTYWAMIGVGVFEKGGIQNFLYASGDMNWASSFTDFVLQLTFLIWGVRRQYILAMQGDEIAARGVV</sequence>
<reference evidence="2 3" key="1">
    <citation type="submission" date="2016-07" db="EMBL/GenBank/DDBJ databases">
        <title>Pervasive Adenine N6-methylation of Active Genes in Fungi.</title>
        <authorList>
            <consortium name="DOE Joint Genome Institute"/>
            <person name="Mondo S.J."/>
            <person name="Dannebaum R.O."/>
            <person name="Kuo R.C."/>
            <person name="Labutti K."/>
            <person name="Haridas S."/>
            <person name="Kuo A."/>
            <person name="Salamov A."/>
            <person name="Ahrendt S.R."/>
            <person name="Lipzen A."/>
            <person name="Sullivan W."/>
            <person name="Andreopoulos W.B."/>
            <person name="Clum A."/>
            <person name="Lindquist E."/>
            <person name="Daum C."/>
            <person name="Ramamoorthy G.K."/>
            <person name="Gryganskyi A."/>
            <person name="Culley D."/>
            <person name="Magnuson J.K."/>
            <person name="James T.Y."/>
            <person name="O'Malley M.A."/>
            <person name="Stajich J.E."/>
            <person name="Spatafora J.W."/>
            <person name="Visel A."/>
            <person name="Grigoriev I.V."/>
        </authorList>
    </citation>
    <scope>NUCLEOTIDE SEQUENCE [LARGE SCALE GENOMIC DNA]</scope>
    <source>
        <strain evidence="2 3">JEL800</strain>
    </source>
</reference>
<accession>A0A1Y2AGD5</accession>
<evidence type="ECO:0000313" key="2">
    <source>
        <dbReference type="EMBL" id="ORY21566.1"/>
    </source>
</evidence>
<feature type="transmembrane region" description="Helical" evidence="1">
    <location>
        <begin position="171"/>
        <end position="191"/>
    </location>
</feature>
<keyword evidence="3" id="KW-1185">Reference proteome</keyword>
<keyword evidence="1" id="KW-1133">Transmembrane helix</keyword>
<name>A0A1Y2AGD5_9FUNG</name>
<evidence type="ECO:0000313" key="3">
    <source>
        <dbReference type="Proteomes" id="UP000193642"/>
    </source>
</evidence>
<proteinExistence type="predicted"/>
<dbReference type="EMBL" id="MCGO01000200">
    <property type="protein sequence ID" value="ORY21566.1"/>
    <property type="molecule type" value="Genomic_DNA"/>
</dbReference>
<organism evidence="2 3">
    <name type="scientific">Rhizoclosmatium globosum</name>
    <dbReference type="NCBI Taxonomy" id="329046"/>
    <lineage>
        <taxon>Eukaryota</taxon>
        <taxon>Fungi</taxon>
        <taxon>Fungi incertae sedis</taxon>
        <taxon>Chytridiomycota</taxon>
        <taxon>Chytridiomycota incertae sedis</taxon>
        <taxon>Chytridiomycetes</taxon>
        <taxon>Chytridiales</taxon>
        <taxon>Chytriomycetaceae</taxon>
        <taxon>Rhizoclosmatium</taxon>
    </lineage>
</organism>